<dbReference type="EMBL" id="BK032554">
    <property type="protein sequence ID" value="DAF47349.1"/>
    <property type="molecule type" value="Genomic_DNA"/>
</dbReference>
<sequence>MIKNKDRDKGVIGEEEEETKILDMWETQFNDFYSLYPKKVKKQDVKKWFQKNKPSNELFSSMLYSLEQFRASKEWQKDGGQFIPYPSTWLNQKRWEDEGIEQMRPMSALQRAFEEGR</sequence>
<proteinExistence type="predicted"/>
<reference evidence="1" key="1">
    <citation type="journal article" date="2021" name="Proc. Natl. Acad. Sci. U.S.A.">
        <title>A Catalog of Tens of Thousands of Viruses from Human Metagenomes Reveals Hidden Associations with Chronic Diseases.</title>
        <authorList>
            <person name="Tisza M.J."/>
            <person name="Buck C.B."/>
        </authorList>
    </citation>
    <scope>NUCLEOTIDE SEQUENCE</scope>
    <source>
        <strain evidence="1">Ctylc9</strain>
    </source>
</reference>
<name>A0A8S5S8M4_9CAUD</name>
<protein>
    <submittedName>
        <fullName evidence="1">Replisome organizer protein</fullName>
    </submittedName>
</protein>
<organism evidence="1">
    <name type="scientific">Siphoviridae sp. ctylc9</name>
    <dbReference type="NCBI Taxonomy" id="2827977"/>
    <lineage>
        <taxon>Viruses</taxon>
        <taxon>Duplodnaviria</taxon>
        <taxon>Heunggongvirae</taxon>
        <taxon>Uroviricota</taxon>
        <taxon>Caudoviricetes</taxon>
    </lineage>
</organism>
<evidence type="ECO:0000313" key="1">
    <source>
        <dbReference type="EMBL" id="DAF47349.1"/>
    </source>
</evidence>
<accession>A0A8S5S8M4</accession>